<feature type="signal peptide" evidence="1">
    <location>
        <begin position="1"/>
        <end position="19"/>
    </location>
</feature>
<dbReference type="PANTHER" id="PTHR22699:SF1">
    <property type="entry name" value="THIOREDOXIN DOMAIN-CONTAINING PROTEIN 16"/>
    <property type="match status" value="1"/>
</dbReference>
<protein>
    <recommendedName>
        <fullName evidence="6">Thioredoxin domain-containing protein</fullName>
    </recommendedName>
</protein>
<comment type="caution">
    <text evidence="4">The sequence shown here is derived from an EMBL/GenBank/DDBJ whole genome shotgun (WGS) entry which is preliminary data.</text>
</comment>
<feature type="non-terminal residue" evidence="4">
    <location>
        <position position="455"/>
    </location>
</feature>
<accession>A0A8S3ZH01</accession>
<evidence type="ECO:0000256" key="1">
    <source>
        <dbReference type="SAM" id="SignalP"/>
    </source>
</evidence>
<keyword evidence="5" id="KW-1185">Reference proteome</keyword>
<dbReference type="InterPro" id="IPR057642">
    <property type="entry name" value="TXNDC16_2nd"/>
</dbReference>
<feature type="domain" description="TXNDC16 second thioredoxin-like" evidence="3">
    <location>
        <begin position="143"/>
        <end position="263"/>
    </location>
</feature>
<sequence>MIILHLLPILLASEISLSAQSEASTSSETATVSLRHATVVTAENLQDLIQSPSVSFVYFSGDDSPRVTTFLQQYDKAAKYLKMYNVTLAVYNCTSISSDHDFCKNEGADNKVYTFQNGAELLSSTLEMLHDVDSIMANALQLVLLHQVPLIQSKLELEDLQKDALGRRDILFAYPAKFGNEDHRIFLEVAYSFHDHFQFALTTDVKVTQKLRSNKQLETGSHLSLWILFCAESTSLDKPVDVSCHNVAYTDEVAFTALAQFIQRLLQRNLYHAPADGVSQVFELSDPLPIIYLYARKDEQKKMTSVTEFVKFDLKGYVKLVLVDMDDEECLTQAKQQGHSGKLPAVGIKQDGVTIFMDQSKRWSLANVQEFIRSVVFPEKGQGFGMTEPEETESNCGCGGVPDNVQKQDDQIADAVSALHAKEMELNHVPAFMKHDFYRVVPHVDLKFILFYLPC</sequence>
<dbReference type="Proteomes" id="UP000678393">
    <property type="component" value="Unassembled WGS sequence"/>
</dbReference>
<keyword evidence="1" id="KW-0732">Signal</keyword>
<dbReference type="SUPFAM" id="SSF52833">
    <property type="entry name" value="Thioredoxin-like"/>
    <property type="match status" value="1"/>
</dbReference>
<evidence type="ECO:0000313" key="5">
    <source>
        <dbReference type="Proteomes" id="UP000678393"/>
    </source>
</evidence>
<dbReference type="PANTHER" id="PTHR22699">
    <property type="entry name" value="THIOREDOXIN DOMAIN-CONTAINING PROTEIN 16"/>
    <property type="match status" value="1"/>
</dbReference>
<feature type="chain" id="PRO_5035913189" description="Thioredoxin domain-containing protein" evidence="1">
    <location>
        <begin position="20"/>
        <end position="455"/>
    </location>
</feature>
<feature type="non-terminal residue" evidence="4">
    <location>
        <position position="1"/>
    </location>
</feature>
<dbReference type="Pfam" id="PF24509">
    <property type="entry name" value="TXNDC16_2nd"/>
    <property type="match status" value="1"/>
</dbReference>
<dbReference type="InterPro" id="IPR057639">
    <property type="entry name" value="TXNDC16_N"/>
</dbReference>
<evidence type="ECO:0000313" key="4">
    <source>
        <dbReference type="EMBL" id="CAG5127428.1"/>
    </source>
</evidence>
<dbReference type="InterPro" id="IPR036249">
    <property type="entry name" value="Thioredoxin-like_sf"/>
</dbReference>
<dbReference type="InterPro" id="IPR040090">
    <property type="entry name" value="TXNDC16"/>
</dbReference>
<dbReference type="OrthoDB" id="427280at2759"/>
<feature type="domain" description="TXNDC16 N-terminal" evidence="2">
    <location>
        <begin position="38"/>
        <end position="140"/>
    </location>
</feature>
<evidence type="ECO:0008006" key="6">
    <source>
        <dbReference type="Google" id="ProtNLM"/>
    </source>
</evidence>
<dbReference type="Pfam" id="PF24508">
    <property type="entry name" value="TXNDC16_N"/>
    <property type="match status" value="1"/>
</dbReference>
<gene>
    <name evidence="4" type="ORF">CUNI_LOCUS12986</name>
</gene>
<dbReference type="EMBL" id="CAJHNH020002669">
    <property type="protein sequence ID" value="CAG5127428.1"/>
    <property type="molecule type" value="Genomic_DNA"/>
</dbReference>
<evidence type="ECO:0000259" key="2">
    <source>
        <dbReference type="Pfam" id="PF24508"/>
    </source>
</evidence>
<organism evidence="4 5">
    <name type="scientific">Candidula unifasciata</name>
    <dbReference type="NCBI Taxonomy" id="100452"/>
    <lineage>
        <taxon>Eukaryota</taxon>
        <taxon>Metazoa</taxon>
        <taxon>Spiralia</taxon>
        <taxon>Lophotrochozoa</taxon>
        <taxon>Mollusca</taxon>
        <taxon>Gastropoda</taxon>
        <taxon>Heterobranchia</taxon>
        <taxon>Euthyneura</taxon>
        <taxon>Panpulmonata</taxon>
        <taxon>Eupulmonata</taxon>
        <taxon>Stylommatophora</taxon>
        <taxon>Helicina</taxon>
        <taxon>Helicoidea</taxon>
        <taxon>Geomitridae</taxon>
        <taxon>Candidula</taxon>
    </lineage>
</organism>
<evidence type="ECO:0000259" key="3">
    <source>
        <dbReference type="Pfam" id="PF24509"/>
    </source>
</evidence>
<name>A0A8S3ZH01_9EUPU</name>
<reference evidence="4" key="1">
    <citation type="submission" date="2021-04" db="EMBL/GenBank/DDBJ databases">
        <authorList>
            <consortium name="Molecular Ecology Group"/>
        </authorList>
    </citation>
    <scope>NUCLEOTIDE SEQUENCE</scope>
</reference>
<proteinExistence type="predicted"/>
<dbReference type="AlphaFoldDB" id="A0A8S3ZH01"/>